<keyword evidence="1" id="KW-0472">Membrane</keyword>
<proteinExistence type="predicted"/>
<organism evidence="2 3">
    <name type="scientific">Paranoxybacillus vitaminiphilus</name>
    <dbReference type="NCBI Taxonomy" id="581036"/>
    <lineage>
        <taxon>Bacteria</taxon>
        <taxon>Bacillati</taxon>
        <taxon>Bacillota</taxon>
        <taxon>Bacilli</taxon>
        <taxon>Bacillales</taxon>
        <taxon>Anoxybacillaceae</taxon>
        <taxon>Paranoxybacillus</taxon>
    </lineage>
</organism>
<protein>
    <submittedName>
        <fullName evidence="2">Uncharacterized protein</fullName>
    </submittedName>
</protein>
<keyword evidence="1" id="KW-1133">Transmembrane helix</keyword>
<dbReference type="EMBL" id="QLMH01000010">
    <property type="protein sequence ID" value="RAK18438.1"/>
    <property type="molecule type" value="Genomic_DNA"/>
</dbReference>
<dbReference type="AlphaFoldDB" id="A0A327YBE0"/>
<accession>A0A327YBE0</accession>
<keyword evidence="1" id="KW-0812">Transmembrane</keyword>
<evidence type="ECO:0000313" key="3">
    <source>
        <dbReference type="Proteomes" id="UP000248555"/>
    </source>
</evidence>
<dbReference type="Proteomes" id="UP000248555">
    <property type="component" value="Unassembled WGS sequence"/>
</dbReference>
<feature type="transmembrane region" description="Helical" evidence="1">
    <location>
        <begin position="21"/>
        <end position="51"/>
    </location>
</feature>
<name>A0A327YBE0_9BACL</name>
<comment type="caution">
    <text evidence="2">The sequence shown here is derived from an EMBL/GenBank/DDBJ whole genome shotgun (WGS) entry which is preliminary data.</text>
</comment>
<sequence length="61" mass="6706">MSDLTINVRSDIFSEINPIKTMYFIVLFLVVTLVLILTELLHLVCTVGFGLQPLLPAVSSG</sequence>
<evidence type="ECO:0000256" key="1">
    <source>
        <dbReference type="SAM" id="Phobius"/>
    </source>
</evidence>
<reference evidence="2 3" key="1">
    <citation type="submission" date="2018-06" db="EMBL/GenBank/DDBJ databases">
        <title>Genomic Encyclopedia of Type Strains, Phase III (KMG-III): the genomes of soil and plant-associated and newly described type strains.</title>
        <authorList>
            <person name="Whitman W."/>
        </authorList>
    </citation>
    <scope>NUCLEOTIDE SEQUENCE [LARGE SCALE GENOMIC DNA]</scope>
    <source>
        <strain evidence="2 3">CGMCC 1.8979</strain>
    </source>
</reference>
<evidence type="ECO:0000313" key="2">
    <source>
        <dbReference type="EMBL" id="RAK18438.1"/>
    </source>
</evidence>
<keyword evidence="3" id="KW-1185">Reference proteome</keyword>
<gene>
    <name evidence="2" type="ORF">B0I26_11070</name>
</gene>